<dbReference type="Pfam" id="PF10369">
    <property type="entry name" value="ALS_ss_C"/>
    <property type="match status" value="1"/>
</dbReference>
<dbReference type="InterPro" id="IPR045865">
    <property type="entry name" value="ACT-like_dom_sf"/>
</dbReference>
<dbReference type="NCBIfam" id="TIGR00119">
    <property type="entry name" value="acolac_sm"/>
    <property type="match status" value="1"/>
</dbReference>
<evidence type="ECO:0000256" key="1">
    <source>
        <dbReference type="ARBA" id="ARBA00004974"/>
    </source>
</evidence>
<dbReference type="Proteomes" id="UP000065807">
    <property type="component" value="Chromosome"/>
</dbReference>
<dbReference type="PANTHER" id="PTHR30239">
    <property type="entry name" value="ACETOLACTATE SYNTHASE SMALL SUBUNIT"/>
    <property type="match status" value="1"/>
</dbReference>
<dbReference type="EC" id="2.2.1.6" evidence="8"/>
<evidence type="ECO:0000256" key="4">
    <source>
        <dbReference type="ARBA" id="ARBA00011744"/>
    </source>
</evidence>
<evidence type="ECO:0000256" key="8">
    <source>
        <dbReference type="RuleBase" id="RU368092"/>
    </source>
</evidence>
<dbReference type="PANTHER" id="PTHR30239:SF0">
    <property type="entry name" value="ACETOLACTATE SYNTHASE SMALL SUBUNIT 1, CHLOROPLASTIC"/>
    <property type="match status" value="1"/>
</dbReference>
<dbReference type="Pfam" id="PF22629">
    <property type="entry name" value="ACT_AHAS_ss"/>
    <property type="match status" value="1"/>
</dbReference>
<keyword evidence="6 8" id="KW-0100">Branched-chain amino acid biosynthesis</keyword>
<dbReference type="PROSITE" id="PS51671">
    <property type="entry name" value="ACT"/>
    <property type="match status" value="1"/>
</dbReference>
<keyword evidence="8" id="KW-0808">Transferase</keyword>
<dbReference type="InterPro" id="IPR004789">
    <property type="entry name" value="Acetalactate_synth_ssu"/>
</dbReference>
<dbReference type="Gene3D" id="3.30.70.1150">
    <property type="entry name" value="ACT-like. Chain A, domain 2"/>
    <property type="match status" value="1"/>
</dbReference>
<keyword evidence="11" id="KW-1185">Reference proteome</keyword>
<dbReference type="GO" id="GO:0003984">
    <property type="term" value="F:acetolactate synthase activity"/>
    <property type="evidence" value="ECO:0007669"/>
    <property type="project" value="UniProtKB-UniRule"/>
</dbReference>
<dbReference type="PATRIC" id="fig|1555112.3.peg.1301"/>
<dbReference type="Gene3D" id="3.30.70.260">
    <property type="match status" value="1"/>
</dbReference>
<comment type="pathway">
    <text evidence="2 8">Amino-acid biosynthesis; L-valine biosynthesis; L-valine from pyruvate: step 1/4.</text>
</comment>
<dbReference type="SUPFAM" id="SSF55021">
    <property type="entry name" value="ACT-like"/>
    <property type="match status" value="2"/>
</dbReference>
<dbReference type="UniPathway" id="UPA00049">
    <property type="reaction ID" value="UER00059"/>
</dbReference>
<evidence type="ECO:0000313" key="10">
    <source>
        <dbReference type="EMBL" id="BAS27111.1"/>
    </source>
</evidence>
<comment type="function">
    <text evidence="8">Catalyzes the conversion of 2 pyruvate molecules into acetolactate in the first common step of the biosynthetic pathway of the branched-amino acids such as leucine, isoleucine, and valine.</text>
</comment>
<dbReference type="CDD" id="cd04878">
    <property type="entry name" value="ACT_AHAS"/>
    <property type="match status" value="1"/>
</dbReference>
<dbReference type="UniPathway" id="UPA00047">
    <property type="reaction ID" value="UER00055"/>
</dbReference>
<dbReference type="EMBL" id="AP014924">
    <property type="protein sequence ID" value="BAS27111.1"/>
    <property type="molecule type" value="Genomic_DNA"/>
</dbReference>
<comment type="similarity">
    <text evidence="3 8">Belongs to the acetolactate synthase small subunit family.</text>
</comment>
<dbReference type="GO" id="GO:1990610">
    <property type="term" value="F:acetolactate synthase regulator activity"/>
    <property type="evidence" value="ECO:0007669"/>
    <property type="project" value="UniProtKB-UniRule"/>
</dbReference>
<dbReference type="InterPro" id="IPR027271">
    <property type="entry name" value="Acetolactate_synth/TF_NikR_C"/>
</dbReference>
<keyword evidence="5 8" id="KW-0028">Amino-acid biosynthesis</keyword>
<evidence type="ECO:0000256" key="5">
    <source>
        <dbReference type="ARBA" id="ARBA00022605"/>
    </source>
</evidence>
<dbReference type="InterPro" id="IPR019455">
    <property type="entry name" value="Acetolactate_synth_ssu_C"/>
</dbReference>
<dbReference type="STRING" id="1555112.LIP_1254"/>
<evidence type="ECO:0000259" key="9">
    <source>
        <dbReference type="PROSITE" id="PS51671"/>
    </source>
</evidence>
<dbReference type="GO" id="GO:0009099">
    <property type="term" value="P:L-valine biosynthetic process"/>
    <property type="evidence" value="ECO:0007669"/>
    <property type="project" value="UniProtKB-UniRule"/>
</dbReference>
<dbReference type="InterPro" id="IPR002912">
    <property type="entry name" value="ACT_dom"/>
</dbReference>
<feature type="domain" description="ACT" evidence="9">
    <location>
        <begin position="4"/>
        <end position="78"/>
    </location>
</feature>
<dbReference type="NCBIfam" id="NF008864">
    <property type="entry name" value="PRK11895.1"/>
    <property type="match status" value="1"/>
</dbReference>
<reference evidence="11" key="2">
    <citation type="journal article" date="2016" name="Int. J. Syst. Evol. Microbiol.">
        <title>Complete genome sequence and cell structure of Limnochorda pilosa, a Gram-negative spore-former within the phylum Firmicutes.</title>
        <authorList>
            <person name="Watanabe M."/>
            <person name="Kojima H."/>
            <person name="Fukui M."/>
        </authorList>
    </citation>
    <scope>NUCLEOTIDE SEQUENCE [LARGE SCALE GENOMIC DNA]</scope>
    <source>
        <strain evidence="11">HC45</strain>
    </source>
</reference>
<dbReference type="InterPro" id="IPR039557">
    <property type="entry name" value="AHAS_ACT"/>
</dbReference>
<comment type="subunit">
    <text evidence="4 8">Dimer of large and small chains.</text>
</comment>
<dbReference type="AlphaFoldDB" id="A0A0K2SJ11"/>
<evidence type="ECO:0000313" key="11">
    <source>
        <dbReference type="Proteomes" id="UP000065807"/>
    </source>
</evidence>
<evidence type="ECO:0000256" key="6">
    <source>
        <dbReference type="ARBA" id="ARBA00023304"/>
    </source>
</evidence>
<gene>
    <name evidence="10" type="ORF">LIP_1254</name>
</gene>
<dbReference type="KEGG" id="lpil:LIP_1254"/>
<reference evidence="11" key="1">
    <citation type="submission" date="2015-07" db="EMBL/GenBank/DDBJ databases">
        <title>Complete genome sequence and phylogenetic analysis of Limnochorda pilosa.</title>
        <authorList>
            <person name="Watanabe M."/>
            <person name="Kojima H."/>
            <person name="Fukui M."/>
        </authorList>
    </citation>
    <scope>NUCLEOTIDE SEQUENCE [LARGE SCALE GENOMIC DNA]</scope>
    <source>
        <strain evidence="11">HC45</strain>
    </source>
</reference>
<evidence type="ECO:0000256" key="2">
    <source>
        <dbReference type="ARBA" id="ARBA00005025"/>
    </source>
</evidence>
<dbReference type="RefSeq" id="WP_068135524.1">
    <property type="nucleotide sequence ID" value="NZ_AP014924.1"/>
</dbReference>
<sequence>MKRTLSILVENHFGVLARVAGLFSRRGFNIESLSVAPSEDPTLSRITLVTPADERELEQLTKQLHKLVDVVKISDITQDDRIERELALIKVAAQPANRQEILQVVDIFRARVVDVSERSVVVEVTGDEGKVDAMEQLLRPYGIKEMVRTGKVAMVRGARTAPLMAAREAERAG</sequence>
<dbReference type="GO" id="GO:0009097">
    <property type="term" value="P:isoleucine biosynthetic process"/>
    <property type="evidence" value="ECO:0007669"/>
    <property type="project" value="UniProtKB-UniRule"/>
</dbReference>
<evidence type="ECO:0000256" key="3">
    <source>
        <dbReference type="ARBA" id="ARBA00006341"/>
    </source>
</evidence>
<dbReference type="FunFam" id="3.30.70.1150:FF:000001">
    <property type="entry name" value="Acetolactate synthase small subunit"/>
    <property type="match status" value="1"/>
</dbReference>
<dbReference type="FunFam" id="3.30.70.260:FF:000001">
    <property type="entry name" value="Acetolactate synthase, small subunit"/>
    <property type="match status" value="1"/>
</dbReference>
<comment type="pathway">
    <text evidence="1 8">Amino-acid biosynthesis; L-isoleucine biosynthesis; L-isoleucine from 2-oxobutanoate: step 1/4.</text>
</comment>
<proteinExistence type="inferred from homology"/>
<dbReference type="InterPro" id="IPR054480">
    <property type="entry name" value="AHAS_small-like_ACT"/>
</dbReference>
<accession>A0A0K2SJ11</accession>
<dbReference type="GO" id="GO:0005829">
    <property type="term" value="C:cytosol"/>
    <property type="evidence" value="ECO:0007669"/>
    <property type="project" value="TreeGrafter"/>
</dbReference>
<dbReference type="OrthoDB" id="9787365at2"/>
<comment type="catalytic activity">
    <reaction evidence="7 8">
        <text>2 pyruvate + H(+) = (2S)-2-acetolactate + CO2</text>
        <dbReference type="Rhea" id="RHEA:25249"/>
        <dbReference type="ChEBI" id="CHEBI:15361"/>
        <dbReference type="ChEBI" id="CHEBI:15378"/>
        <dbReference type="ChEBI" id="CHEBI:16526"/>
        <dbReference type="ChEBI" id="CHEBI:58476"/>
        <dbReference type="EC" id="2.2.1.6"/>
    </reaction>
</comment>
<organism evidence="10 11">
    <name type="scientific">Limnochorda pilosa</name>
    <dbReference type="NCBI Taxonomy" id="1555112"/>
    <lineage>
        <taxon>Bacteria</taxon>
        <taxon>Bacillati</taxon>
        <taxon>Bacillota</taxon>
        <taxon>Limnochordia</taxon>
        <taxon>Limnochordales</taxon>
        <taxon>Limnochordaceae</taxon>
        <taxon>Limnochorda</taxon>
    </lineage>
</organism>
<name>A0A0K2SJ11_LIMPI</name>
<evidence type="ECO:0000256" key="7">
    <source>
        <dbReference type="ARBA" id="ARBA00048670"/>
    </source>
</evidence>
<protein>
    <recommendedName>
        <fullName evidence="8">Acetolactate synthase small subunit</fullName>
        <shortName evidence="8">AHAS</shortName>
        <shortName evidence="8">ALS</shortName>
        <ecNumber evidence="8">2.2.1.6</ecNumber>
    </recommendedName>
    <alternativeName>
        <fullName evidence="8">Acetohydroxy-acid synthase small subunit</fullName>
    </alternativeName>
</protein>